<keyword evidence="1" id="KW-1133">Transmembrane helix</keyword>
<organism evidence="2 3">
    <name type="scientific">Paenibacillus lentus</name>
    <dbReference type="NCBI Taxonomy" id="1338368"/>
    <lineage>
        <taxon>Bacteria</taxon>
        <taxon>Bacillati</taxon>
        <taxon>Bacillota</taxon>
        <taxon>Bacilli</taxon>
        <taxon>Bacillales</taxon>
        <taxon>Paenibacillaceae</taxon>
        <taxon>Paenibacillus</taxon>
    </lineage>
</organism>
<dbReference type="KEGG" id="plen:EIM92_18170"/>
<evidence type="ECO:0000313" key="3">
    <source>
        <dbReference type="Proteomes" id="UP000273145"/>
    </source>
</evidence>
<dbReference type="OrthoDB" id="2663286at2"/>
<evidence type="ECO:0000313" key="2">
    <source>
        <dbReference type="EMBL" id="AZK47852.1"/>
    </source>
</evidence>
<keyword evidence="1" id="KW-0812">Transmembrane</keyword>
<protein>
    <submittedName>
        <fullName evidence="2">Uncharacterized protein</fullName>
    </submittedName>
</protein>
<dbReference type="AlphaFoldDB" id="A0A3Q8S607"/>
<reference evidence="2 3" key="1">
    <citation type="submission" date="2018-11" db="EMBL/GenBank/DDBJ databases">
        <title>Genome sequencing of Paenibacillus lentus DSM25539(T).</title>
        <authorList>
            <person name="Kook J.-K."/>
            <person name="Park S.-N."/>
            <person name="Lim Y.K."/>
        </authorList>
    </citation>
    <scope>NUCLEOTIDE SEQUENCE [LARGE SCALE GENOMIC DNA]</scope>
    <source>
        <strain evidence="2 3">DSM 25539</strain>
    </source>
</reference>
<keyword evidence="3" id="KW-1185">Reference proteome</keyword>
<proteinExistence type="predicted"/>
<accession>A0A3Q8S607</accession>
<sequence length="61" mass="6976">MSENHQQPFVTKTDPHAVKANFEVNQQQLHKRGVPGLWRQISNLFIVIAIIAVVVVLVRLF</sequence>
<evidence type="ECO:0000256" key="1">
    <source>
        <dbReference type="SAM" id="Phobius"/>
    </source>
</evidence>
<keyword evidence="1" id="KW-0472">Membrane</keyword>
<dbReference type="Proteomes" id="UP000273145">
    <property type="component" value="Chromosome"/>
</dbReference>
<feature type="transmembrane region" description="Helical" evidence="1">
    <location>
        <begin position="41"/>
        <end position="60"/>
    </location>
</feature>
<gene>
    <name evidence="2" type="ORF">EIM92_18170</name>
</gene>
<dbReference type="RefSeq" id="WP_125084023.1">
    <property type="nucleotide sequence ID" value="NZ_CP034248.1"/>
</dbReference>
<dbReference type="EMBL" id="CP034248">
    <property type="protein sequence ID" value="AZK47852.1"/>
    <property type="molecule type" value="Genomic_DNA"/>
</dbReference>
<name>A0A3Q8S607_9BACL</name>